<dbReference type="SUPFAM" id="SSF52540">
    <property type="entry name" value="P-loop containing nucleoside triphosphate hydrolases"/>
    <property type="match status" value="1"/>
</dbReference>
<evidence type="ECO:0000256" key="2">
    <source>
        <dbReference type="ARBA" id="ARBA00023134"/>
    </source>
</evidence>
<dbReference type="GO" id="GO:0005525">
    <property type="term" value="F:GTP binding"/>
    <property type="evidence" value="ECO:0007669"/>
    <property type="project" value="UniProtKB-KW"/>
</dbReference>
<dbReference type="InterPro" id="IPR005225">
    <property type="entry name" value="Small_GTP-bd"/>
</dbReference>
<dbReference type="Pfam" id="PF00071">
    <property type="entry name" value="Ras"/>
    <property type="match status" value="1"/>
</dbReference>
<feature type="non-terminal residue" evidence="4">
    <location>
        <position position="1"/>
    </location>
</feature>
<evidence type="ECO:0000256" key="1">
    <source>
        <dbReference type="ARBA" id="ARBA00022741"/>
    </source>
</evidence>
<dbReference type="Gene3D" id="3.40.50.300">
    <property type="entry name" value="P-loop containing nucleotide triphosphate hydrolases"/>
    <property type="match status" value="1"/>
</dbReference>
<dbReference type="SMART" id="SM00174">
    <property type="entry name" value="RHO"/>
    <property type="match status" value="1"/>
</dbReference>
<dbReference type="STRING" id="1344418.A0A1D2VGV5"/>
<organism evidence="4 5">
    <name type="scientific">Ascoidea rubescens DSM 1968</name>
    <dbReference type="NCBI Taxonomy" id="1344418"/>
    <lineage>
        <taxon>Eukaryota</taxon>
        <taxon>Fungi</taxon>
        <taxon>Dikarya</taxon>
        <taxon>Ascomycota</taxon>
        <taxon>Saccharomycotina</taxon>
        <taxon>Saccharomycetes</taxon>
        <taxon>Ascoideaceae</taxon>
        <taxon>Ascoidea</taxon>
    </lineage>
</organism>
<dbReference type="AlphaFoldDB" id="A0A1D2VGV5"/>
<dbReference type="OrthoDB" id="9989112at2759"/>
<dbReference type="PANTHER" id="PTHR47977">
    <property type="entry name" value="RAS-RELATED PROTEIN RAB"/>
    <property type="match status" value="1"/>
</dbReference>
<dbReference type="PRINTS" id="PR00449">
    <property type="entry name" value="RASTRNSFRMNG"/>
</dbReference>
<keyword evidence="4" id="KW-0378">Hydrolase</keyword>
<evidence type="ECO:0000256" key="3">
    <source>
        <dbReference type="ARBA" id="ARBA00046278"/>
    </source>
</evidence>
<protein>
    <submittedName>
        <fullName evidence="4">p-loop containing nucleoside triphosphate hydrolase protein</fullName>
    </submittedName>
</protein>
<reference evidence="5" key="1">
    <citation type="submission" date="2016-05" db="EMBL/GenBank/DDBJ databases">
        <title>Comparative genomics of biotechnologically important yeasts.</title>
        <authorList>
            <consortium name="DOE Joint Genome Institute"/>
            <person name="Riley R."/>
            <person name="Haridas S."/>
            <person name="Wolfe K.H."/>
            <person name="Lopes M.R."/>
            <person name="Hittinger C.T."/>
            <person name="Goker M."/>
            <person name="Salamov A."/>
            <person name="Wisecaver J."/>
            <person name="Long T.M."/>
            <person name="Aerts A.L."/>
            <person name="Barry K."/>
            <person name="Choi C."/>
            <person name="Clum A."/>
            <person name="Coughlan A.Y."/>
            <person name="Deshpande S."/>
            <person name="Douglass A.P."/>
            <person name="Hanson S.J."/>
            <person name="Klenk H.-P."/>
            <person name="Labutti K."/>
            <person name="Lapidus A."/>
            <person name="Lindquist E."/>
            <person name="Lipzen A."/>
            <person name="Meier-Kolthoff J.P."/>
            <person name="Ohm R.A."/>
            <person name="Otillar R.P."/>
            <person name="Pangilinan J."/>
            <person name="Peng Y."/>
            <person name="Rokas A."/>
            <person name="Rosa C.A."/>
            <person name="Scheuner C."/>
            <person name="Sibirny A.A."/>
            <person name="Slot J.C."/>
            <person name="Stielow J.B."/>
            <person name="Sun H."/>
            <person name="Kurtzman C.P."/>
            <person name="Blackwell M."/>
            <person name="Grigoriev I.V."/>
            <person name="Jeffries T.W."/>
        </authorList>
    </citation>
    <scope>NUCLEOTIDE SEQUENCE [LARGE SCALE GENOMIC DNA]</scope>
    <source>
        <strain evidence="5">DSM 1968</strain>
    </source>
</reference>
<gene>
    <name evidence="4" type="ORF">ASCRUDRAFT_20256</name>
</gene>
<proteinExistence type="predicted"/>
<dbReference type="EMBL" id="KV454481">
    <property type="protein sequence ID" value="ODV60866.1"/>
    <property type="molecule type" value="Genomic_DNA"/>
</dbReference>
<dbReference type="InterPro" id="IPR027417">
    <property type="entry name" value="P-loop_NTPase"/>
</dbReference>
<dbReference type="SMART" id="SM00175">
    <property type="entry name" value="RAB"/>
    <property type="match status" value="1"/>
</dbReference>
<evidence type="ECO:0000313" key="5">
    <source>
        <dbReference type="Proteomes" id="UP000095038"/>
    </source>
</evidence>
<sequence>VLKILLIGSTAVGKSALLLKYCDNTIRNRQLKSRRDSADLNSDNNNINQLSTTIGIDLKIKLCNVDNKLFKIIMWDTAGQERYRTIIPSLYKHSNGILLIYDITNKKSFLDLKNLWINECINYNNNHNDTIYFIVGNKRDSVRNEESKRQVSYDDLKVFAN</sequence>
<dbReference type="InterPro" id="IPR001806">
    <property type="entry name" value="Small_GTPase"/>
</dbReference>
<dbReference type="InParanoid" id="A0A1D2VGV5"/>
<keyword evidence="2" id="KW-0342">GTP-binding</keyword>
<keyword evidence="1" id="KW-0547">Nucleotide-binding</keyword>
<keyword evidence="5" id="KW-1185">Reference proteome</keyword>
<dbReference type="InterPro" id="IPR050227">
    <property type="entry name" value="Rab"/>
</dbReference>
<dbReference type="PROSITE" id="PS51419">
    <property type="entry name" value="RAB"/>
    <property type="match status" value="1"/>
</dbReference>
<dbReference type="GO" id="GO:0012505">
    <property type="term" value="C:endomembrane system"/>
    <property type="evidence" value="ECO:0007669"/>
    <property type="project" value="UniProtKB-SubCell"/>
</dbReference>
<dbReference type="Proteomes" id="UP000095038">
    <property type="component" value="Unassembled WGS sequence"/>
</dbReference>
<dbReference type="FunFam" id="3.40.50.300:FF:001447">
    <property type="entry name" value="Ras-related protein Rab-1B"/>
    <property type="match status" value="1"/>
</dbReference>
<dbReference type="RefSeq" id="XP_020047173.1">
    <property type="nucleotide sequence ID" value="XM_020189628.1"/>
</dbReference>
<evidence type="ECO:0000313" key="4">
    <source>
        <dbReference type="EMBL" id="ODV60866.1"/>
    </source>
</evidence>
<dbReference type="GO" id="GO:0003924">
    <property type="term" value="F:GTPase activity"/>
    <property type="evidence" value="ECO:0007669"/>
    <property type="project" value="InterPro"/>
</dbReference>
<comment type="subcellular location">
    <subcellularLocation>
        <location evidence="3">Endomembrane system</location>
        <topology evidence="3">Lipid-anchor</topology>
        <orientation evidence="3">Cytoplasmic side</orientation>
    </subcellularLocation>
</comment>
<dbReference type="NCBIfam" id="TIGR00231">
    <property type="entry name" value="small_GTP"/>
    <property type="match status" value="1"/>
</dbReference>
<dbReference type="GeneID" id="30963264"/>
<dbReference type="CDD" id="cd00154">
    <property type="entry name" value="Rab"/>
    <property type="match status" value="1"/>
</dbReference>
<name>A0A1D2VGV5_9ASCO</name>
<accession>A0A1D2VGV5</accession>
<feature type="non-terminal residue" evidence="4">
    <location>
        <position position="161"/>
    </location>
</feature>